<reference evidence="3" key="1">
    <citation type="journal article" date="2014" name="Genome Announc.">
        <title>Complete Genome Sequence of Campylobacter iguaniorum Strain 1485ET, Isolated from a Bearded Dragon (Pogona vitticeps).</title>
        <authorList>
            <person name="Gilbert M.J."/>
            <person name="Miller W.G."/>
            <person name="Yee E."/>
            <person name="Kik M."/>
            <person name="Wagenaar J.A."/>
            <person name="Duim B."/>
        </authorList>
    </citation>
    <scope>NUCLEOTIDE SEQUENCE [LARGE SCALE GENOMIC DNA]</scope>
    <source>
        <strain evidence="3">1485E</strain>
    </source>
</reference>
<dbReference type="OrthoDB" id="5393836at2"/>
<organism evidence="2 3">
    <name type="scientific">Campylobacter iguaniorum</name>
    <dbReference type="NCBI Taxonomy" id="1244531"/>
    <lineage>
        <taxon>Bacteria</taxon>
        <taxon>Pseudomonadati</taxon>
        <taxon>Campylobacterota</taxon>
        <taxon>Epsilonproteobacteria</taxon>
        <taxon>Campylobacterales</taxon>
        <taxon>Campylobacteraceae</taxon>
        <taxon>Campylobacter</taxon>
    </lineage>
</organism>
<dbReference type="Pfam" id="PF00582">
    <property type="entry name" value="Usp"/>
    <property type="match status" value="1"/>
</dbReference>
<feature type="domain" description="UspA" evidence="1">
    <location>
        <begin position="218"/>
        <end position="282"/>
    </location>
</feature>
<dbReference type="HOGENOM" id="CLU_049301_5_0_7"/>
<name>A0A076FA78_9BACT</name>
<protein>
    <submittedName>
        <fullName evidence="2">Putative universal stress protein UspA</fullName>
    </submittedName>
</protein>
<dbReference type="RefSeq" id="WP_038454747.1">
    <property type="nucleotide sequence ID" value="NZ_CP009043.1"/>
</dbReference>
<dbReference type="KEGG" id="caj:CIG1485E_1282"/>
<dbReference type="STRING" id="1244531.CIG2463D_1415"/>
<dbReference type="SUPFAM" id="SSF52402">
    <property type="entry name" value="Adenine nucleotide alpha hydrolases-like"/>
    <property type="match status" value="1"/>
</dbReference>
<dbReference type="Proteomes" id="UP000028486">
    <property type="component" value="Chromosome"/>
</dbReference>
<dbReference type="Gene3D" id="3.40.50.12370">
    <property type="match status" value="1"/>
</dbReference>
<dbReference type="AlphaFoldDB" id="A0A076FA78"/>
<dbReference type="EMBL" id="CP009043">
    <property type="protein sequence ID" value="AII15115.1"/>
    <property type="molecule type" value="Genomic_DNA"/>
</dbReference>
<dbReference type="CDD" id="cd00293">
    <property type="entry name" value="USP-like"/>
    <property type="match status" value="1"/>
</dbReference>
<accession>A0A076FA78</accession>
<dbReference type="InterPro" id="IPR006016">
    <property type="entry name" value="UspA"/>
</dbReference>
<dbReference type="eggNOG" id="COG0589">
    <property type="taxonomic scope" value="Bacteria"/>
</dbReference>
<evidence type="ECO:0000259" key="1">
    <source>
        <dbReference type="Pfam" id="PF00582"/>
    </source>
</evidence>
<sequence>MDSVKKLFFPIGGGANFEERIYGALVVAKYLNAHIKFIASQMDLGLVYDMQMVMKGGAVFNAFKDTMLAELDDERQKNQDIFESLCKKADIKISDKNIANEATAEFETKQGVRSKVVEFESKFCDLLVVACPPNGDITATFEAAVMKSGKSSIVIPRALKEFKTDDILIAWSGTINVSRAVTQAMFLLKQAKRVHVISTSKYLSVAPNAKENLLEYLAFHGVNATFEEVVPTNTPGEALLNNAVKGNFDMVIASSSGENGLKEMSLGGTTKYFLQNTKIPVFM</sequence>
<dbReference type="PATRIC" id="fig|1244531.5.peg.1427"/>
<keyword evidence="3" id="KW-1185">Reference proteome</keyword>
<gene>
    <name evidence="2" type="ORF">CIG1485E_1282</name>
</gene>
<proteinExistence type="predicted"/>
<evidence type="ECO:0000313" key="2">
    <source>
        <dbReference type="EMBL" id="AII15115.1"/>
    </source>
</evidence>
<evidence type="ECO:0000313" key="3">
    <source>
        <dbReference type="Proteomes" id="UP000028486"/>
    </source>
</evidence>